<dbReference type="GO" id="GO:0016740">
    <property type="term" value="F:transferase activity"/>
    <property type="evidence" value="ECO:0007669"/>
    <property type="project" value="UniProtKB-KW"/>
</dbReference>
<gene>
    <name evidence="1" type="ORF">C1N76_13985</name>
</gene>
<keyword evidence="1" id="KW-0808">Transferase</keyword>
<evidence type="ECO:0000313" key="1">
    <source>
        <dbReference type="EMBL" id="AWO76504.1"/>
    </source>
</evidence>
<dbReference type="EMBL" id="CP027303">
    <property type="protein sequence ID" value="AWO76504.1"/>
    <property type="molecule type" value="Genomic_DNA"/>
</dbReference>
<protein>
    <submittedName>
        <fullName evidence="1">Nucleotidyltransferase</fullName>
    </submittedName>
</protein>
<organism evidence="1 2">
    <name type="scientific">Geobacillus thermoleovorans</name>
    <name type="common">Bacillus thermoleovorans</name>
    <dbReference type="NCBI Taxonomy" id="33941"/>
    <lineage>
        <taxon>Bacteria</taxon>
        <taxon>Bacillati</taxon>
        <taxon>Bacillota</taxon>
        <taxon>Bacilli</taxon>
        <taxon>Bacillales</taxon>
        <taxon>Anoxybacillaceae</taxon>
        <taxon>Geobacillus</taxon>
        <taxon>Geobacillus thermoleovorans group</taxon>
    </lineage>
</organism>
<sequence length="31" mass="3699">MVRRAFFDALNEAIRREIERDGKTIYEKSPS</sequence>
<name>A0A2Z3NF13_GEOTH</name>
<reference evidence="2" key="1">
    <citation type="submission" date="2018-02" db="EMBL/GenBank/DDBJ databases">
        <title>The complete genome of bacterial strain SGAirxxxx.</title>
        <authorList>
            <person name="Schuster S.C."/>
        </authorList>
    </citation>
    <scope>NUCLEOTIDE SEQUENCE [LARGE SCALE GENOMIC DNA]</scope>
    <source>
        <strain evidence="2">SGAir0734</strain>
    </source>
</reference>
<evidence type="ECO:0000313" key="2">
    <source>
        <dbReference type="Proteomes" id="UP000246996"/>
    </source>
</evidence>
<dbReference type="AlphaFoldDB" id="A0A2Z3NF13"/>
<accession>A0A2Z3NF13</accession>
<proteinExistence type="predicted"/>
<dbReference type="Proteomes" id="UP000246996">
    <property type="component" value="Chromosome"/>
</dbReference>